<keyword evidence="1" id="KW-1185">Reference proteome</keyword>
<organism evidence="1 2">
    <name type="scientific">Derxia gummosa DSM 723</name>
    <dbReference type="NCBI Taxonomy" id="1121388"/>
    <lineage>
        <taxon>Bacteria</taxon>
        <taxon>Pseudomonadati</taxon>
        <taxon>Pseudomonadota</taxon>
        <taxon>Betaproteobacteria</taxon>
        <taxon>Burkholderiales</taxon>
        <taxon>Alcaligenaceae</taxon>
        <taxon>Derxia</taxon>
    </lineage>
</organism>
<reference evidence="2" key="1">
    <citation type="submission" date="2025-08" db="UniProtKB">
        <authorList>
            <consortium name="RefSeq"/>
        </authorList>
    </citation>
    <scope>IDENTIFICATION</scope>
</reference>
<protein>
    <submittedName>
        <fullName evidence="2">Uncharacterized protein</fullName>
    </submittedName>
</protein>
<name>A0A8B6X3L4_9BURK</name>
<sequence>MTIEIRQLRVISEVKAQSDARNVQAELRASVDMAALERAILAKCQRMLSDMLRESQHQRQER</sequence>
<evidence type="ECO:0000313" key="1">
    <source>
        <dbReference type="Proteomes" id="UP000675920"/>
    </source>
</evidence>
<accession>A0A8B6X3L4</accession>
<proteinExistence type="predicted"/>
<evidence type="ECO:0000313" key="2">
    <source>
        <dbReference type="RefSeq" id="WP_028311253.1"/>
    </source>
</evidence>
<dbReference type="RefSeq" id="WP_028311253.1">
    <property type="nucleotide sequence ID" value="NZ_AXWS01000008.1"/>
</dbReference>
<dbReference type="Proteomes" id="UP000675920">
    <property type="component" value="Unplaced"/>
</dbReference>
<dbReference type="AlphaFoldDB" id="A0A8B6X3L4"/>